<gene>
    <name evidence="2" type="ORF">ACFODV_07995</name>
</gene>
<accession>A0ABV7B698</accession>
<evidence type="ECO:0000256" key="1">
    <source>
        <dbReference type="SAM" id="MobiDB-lite"/>
    </source>
</evidence>
<name>A0ABV7B698_9GAMM</name>
<comment type="caution">
    <text evidence="2">The sequence shown here is derived from an EMBL/GenBank/DDBJ whole genome shotgun (WGS) entry which is preliminary data.</text>
</comment>
<dbReference type="RefSeq" id="WP_379757332.1">
    <property type="nucleotide sequence ID" value="NZ_JBHRSQ010000010.1"/>
</dbReference>
<dbReference type="EMBL" id="JBHRSQ010000010">
    <property type="protein sequence ID" value="MFC2991974.1"/>
    <property type="molecule type" value="Genomic_DNA"/>
</dbReference>
<protein>
    <submittedName>
        <fullName evidence="2">Uncharacterized protein</fullName>
    </submittedName>
</protein>
<dbReference type="Proteomes" id="UP001595386">
    <property type="component" value="Unassembled WGS sequence"/>
</dbReference>
<evidence type="ECO:0000313" key="2">
    <source>
        <dbReference type="EMBL" id="MFC2991974.1"/>
    </source>
</evidence>
<organism evidence="2 3">
    <name type="scientific">Halomonas tibetensis</name>
    <dbReference type="NCBI Taxonomy" id="2259590"/>
    <lineage>
        <taxon>Bacteria</taxon>
        <taxon>Pseudomonadati</taxon>
        <taxon>Pseudomonadota</taxon>
        <taxon>Gammaproteobacteria</taxon>
        <taxon>Oceanospirillales</taxon>
        <taxon>Halomonadaceae</taxon>
        <taxon>Halomonas</taxon>
    </lineage>
</organism>
<feature type="region of interest" description="Disordered" evidence="1">
    <location>
        <begin position="1"/>
        <end position="32"/>
    </location>
</feature>
<sequence>MHKHVEWDDPGADSVMRHFENEPTSHSAPGPGDILSARYLGAIVRVKVEAYVEGTSIGEVAAIIAVNNGRRLKSHGKLALGDTVRLPDEARALEPSIGQAKDDTEDNDKER</sequence>
<feature type="region of interest" description="Disordered" evidence="1">
    <location>
        <begin position="90"/>
        <end position="111"/>
    </location>
</feature>
<evidence type="ECO:0000313" key="3">
    <source>
        <dbReference type="Proteomes" id="UP001595386"/>
    </source>
</evidence>
<keyword evidence="3" id="KW-1185">Reference proteome</keyword>
<proteinExistence type="predicted"/>
<reference evidence="3" key="1">
    <citation type="journal article" date="2019" name="Int. J. Syst. Evol. Microbiol.">
        <title>The Global Catalogue of Microorganisms (GCM) 10K type strain sequencing project: providing services to taxonomists for standard genome sequencing and annotation.</title>
        <authorList>
            <consortium name="The Broad Institute Genomics Platform"/>
            <consortium name="The Broad Institute Genome Sequencing Center for Infectious Disease"/>
            <person name="Wu L."/>
            <person name="Ma J."/>
        </authorList>
    </citation>
    <scope>NUCLEOTIDE SEQUENCE [LARGE SCALE GENOMIC DNA]</scope>
    <source>
        <strain evidence="3">KCTC 52660</strain>
    </source>
</reference>